<sequence>MSTDHSTLLGATRGLLWLMLALVAAAFLFVIASGAALVAMWPDIVVEAKNSRIFVEPDAMRPQLFALLGILFLVLGIAVFILRKLQALISTASSDPFVPANAARLRHIGWALVGVQILAIPLGSIARSIAVPTSQFADMGGINLQGILAILLAFVLAAVFERGAAMRDELEGTV</sequence>
<comment type="caution">
    <text evidence="2">The sequence shown here is derived from an EMBL/GenBank/DDBJ whole genome shotgun (WGS) entry which is preliminary data.</text>
</comment>
<dbReference type="InterPro" id="IPR021354">
    <property type="entry name" value="DUF2975"/>
</dbReference>
<feature type="transmembrane region" description="Helical" evidence="1">
    <location>
        <begin position="108"/>
        <end position="130"/>
    </location>
</feature>
<name>A0ABP3XL29_9SPHN</name>
<keyword evidence="3" id="KW-1185">Reference proteome</keyword>
<organism evidence="2 3">
    <name type="scientific">Sphingopyxis soli</name>
    <dbReference type="NCBI Taxonomy" id="592051"/>
    <lineage>
        <taxon>Bacteria</taxon>
        <taxon>Pseudomonadati</taxon>
        <taxon>Pseudomonadota</taxon>
        <taxon>Alphaproteobacteria</taxon>
        <taxon>Sphingomonadales</taxon>
        <taxon>Sphingomonadaceae</taxon>
        <taxon>Sphingopyxis</taxon>
    </lineage>
</organism>
<dbReference type="Pfam" id="PF11188">
    <property type="entry name" value="DUF2975"/>
    <property type="match status" value="1"/>
</dbReference>
<feature type="transmembrane region" description="Helical" evidence="1">
    <location>
        <begin position="142"/>
        <end position="160"/>
    </location>
</feature>
<evidence type="ECO:0000313" key="3">
    <source>
        <dbReference type="Proteomes" id="UP001500738"/>
    </source>
</evidence>
<gene>
    <name evidence="2" type="ORF">GCM10009115_18340</name>
</gene>
<accession>A0ABP3XL29</accession>
<dbReference type="Proteomes" id="UP001500738">
    <property type="component" value="Unassembled WGS sequence"/>
</dbReference>
<reference evidence="3" key="1">
    <citation type="journal article" date="2019" name="Int. J. Syst. Evol. Microbiol.">
        <title>The Global Catalogue of Microorganisms (GCM) 10K type strain sequencing project: providing services to taxonomists for standard genome sequencing and annotation.</title>
        <authorList>
            <consortium name="The Broad Institute Genomics Platform"/>
            <consortium name="The Broad Institute Genome Sequencing Center for Infectious Disease"/>
            <person name="Wu L."/>
            <person name="Ma J."/>
        </authorList>
    </citation>
    <scope>NUCLEOTIDE SEQUENCE [LARGE SCALE GENOMIC DNA]</scope>
    <source>
        <strain evidence="3">JCM 15910</strain>
    </source>
</reference>
<protein>
    <recommendedName>
        <fullName evidence="4">DUF2975 domain-containing protein</fullName>
    </recommendedName>
</protein>
<keyword evidence="1" id="KW-0812">Transmembrane</keyword>
<evidence type="ECO:0000256" key="1">
    <source>
        <dbReference type="SAM" id="Phobius"/>
    </source>
</evidence>
<evidence type="ECO:0000313" key="2">
    <source>
        <dbReference type="EMBL" id="GAA0864310.1"/>
    </source>
</evidence>
<dbReference type="EMBL" id="BAAAFE010000007">
    <property type="protein sequence ID" value="GAA0864310.1"/>
    <property type="molecule type" value="Genomic_DNA"/>
</dbReference>
<evidence type="ECO:0008006" key="4">
    <source>
        <dbReference type="Google" id="ProtNLM"/>
    </source>
</evidence>
<proteinExistence type="predicted"/>
<feature type="transmembrane region" description="Helical" evidence="1">
    <location>
        <begin position="62"/>
        <end position="82"/>
    </location>
</feature>
<dbReference type="RefSeq" id="WP_215355224.1">
    <property type="nucleotide sequence ID" value="NZ_BAAAFE010000007.1"/>
</dbReference>
<feature type="transmembrane region" description="Helical" evidence="1">
    <location>
        <begin position="15"/>
        <end position="42"/>
    </location>
</feature>
<keyword evidence="1" id="KW-0472">Membrane</keyword>
<keyword evidence="1" id="KW-1133">Transmembrane helix</keyword>